<feature type="signal peptide" evidence="2">
    <location>
        <begin position="1"/>
        <end position="23"/>
    </location>
</feature>
<comment type="caution">
    <text evidence="3">The sequence shown here is derived from an EMBL/GenBank/DDBJ whole genome shotgun (WGS) entry which is preliminary data.</text>
</comment>
<feature type="region of interest" description="Disordered" evidence="1">
    <location>
        <begin position="135"/>
        <end position="184"/>
    </location>
</feature>
<dbReference type="Proteomes" id="UP001176521">
    <property type="component" value="Unassembled WGS sequence"/>
</dbReference>
<keyword evidence="2" id="KW-0732">Signal</keyword>
<evidence type="ECO:0000256" key="1">
    <source>
        <dbReference type="SAM" id="MobiDB-lite"/>
    </source>
</evidence>
<gene>
    <name evidence="3" type="ORF">OC842_004652</name>
</gene>
<evidence type="ECO:0000313" key="4">
    <source>
        <dbReference type="Proteomes" id="UP001176521"/>
    </source>
</evidence>
<keyword evidence="4" id="KW-1185">Reference proteome</keyword>
<reference evidence="3" key="1">
    <citation type="journal article" date="2023" name="PhytoFront">
        <title>Draft Genome Resources of Seven Strains of Tilletia horrida, Causal Agent of Kernel Smut of Rice.</title>
        <authorList>
            <person name="Khanal S."/>
            <person name="Antony Babu S."/>
            <person name="Zhou X.G."/>
        </authorList>
    </citation>
    <scope>NUCLEOTIDE SEQUENCE</scope>
    <source>
        <strain evidence="3">TX3</strain>
    </source>
</reference>
<feature type="chain" id="PRO_5042977658" evidence="2">
    <location>
        <begin position="24"/>
        <end position="211"/>
    </location>
</feature>
<dbReference type="EMBL" id="JAPDMQ010000284">
    <property type="protein sequence ID" value="KAK0528129.1"/>
    <property type="molecule type" value="Genomic_DNA"/>
</dbReference>
<name>A0AAN6JJN7_9BASI</name>
<evidence type="ECO:0000256" key="2">
    <source>
        <dbReference type="SAM" id="SignalP"/>
    </source>
</evidence>
<sequence length="211" mass="20232">MQLSYFAFFGSTLLAAGMVAAQAADGLIVSTLPAITTCVPNRLTWQAGQAPFNVFIITPGQPQNILQSLGSTSDNFLIYNPDGRTSGISVGSQVSVYVTDAGGFNSGSAAINVISGGTCSSSAAASTTGASTSSAAASTSSSSAAPVTTSSTSAPVTSASSTTTRTSSSTSASTSTSAAATPSNTGAAAPGLNGLTAVVAGAVGVIAAALI</sequence>
<dbReference type="AlphaFoldDB" id="A0AAN6JJN7"/>
<evidence type="ECO:0000313" key="3">
    <source>
        <dbReference type="EMBL" id="KAK0528129.1"/>
    </source>
</evidence>
<protein>
    <submittedName>
        <fullName evidence="3">Uncharacterized protein</fullName>
    </submittedName>
</protein>
<proteinExistence type="predicted"/>
<accession>A0AAN6JJN7</accession>
<organism evidence="3 4">
    <name type="scientific">Tilletia horrida</name>
    <dbReference type="NCBI Taxonomy" id="155126"/>
    <lineage>
        <taxon>Eukaryota</taxon>
        <taxon>Fungi</taxon>
        <taxon>Dikarya</taxon>
        <taxon>Basidiomycota</taxon>
        <taxon>Ustilaginomycotina</taxon>
        <taxon>Exobasidiomycetes</taxon>
        <taxon>Tilletiales</taxon>
        <taxon>Tilletiaceae</taxon>
        <taxon>Tilletia</taxon>
    </lineage>
</organism>